<keyword evidence="1" id="KW-0597">Phosphoprotein</keyword>
<dbReference type="SUPFAM" id="SSF50249">
    <property type="entry name" value="Nucleic acid-binding proteins"/>
    <property type="match status" value="1"/>
</dbReference>
<dbReference type="GO" id="GO:0043488">
    <property type="term" value="P:regulation of mRNA stability"/>
    <property type="evidence" value="ECO:0007669"/>
    <property type="project" value="TreeGrafter"/>
</dbReference>
<evidence type="ECO:0000313" key="5">
    <source>
        <dbReference type="Proteomes" id="UP000078090"/>
    </source>
</evidence>
<dbReference type="InterPro" id="IPR012340">
    <property type="entry name" value="NA-bd_OB-fold"/>
</dbReference>
<reference evidence="5" key="1">
    <citation type="submission" date="2016-03" db="EMBL/GenBank/DDBJ databases">
        <authorList>
            <person name="Heylen K."/>
            <person name="De Vos P."/>
            <person name="Vekeman B."/>
        </authorList>
    </citation>
    <scope>NUCLEOTIDE SEQUENCE [LARGE SCALE GENOMIC DNA]</scope>
    <source>
        <strain evidence="5">R-45363</strain>
    </source>
</reference>
<keyword evidence="2" id="KW-1133">Transmembrane helix</keyword>
<protein>
    <recommendedName>
        <fullName evidence="3">CSD domain-containing protein</fullName>
    </recommendedName>
</protein>
<dbReference type="InterPro" id="IPR052069">
    <property type="entry name" value="Ca-reg_mRNA-binding_domain"/>
</dbReference>
<dbReference type="CDD" id="cd04458">
    <property type="entry name" value="CSP_CDS"/>
    <property type="match status" value="1"/>
</dbReference>
<feature type="transmembrane region" description="Helical" evidence="2">
    <location>
        <begin position="200"/>
        <end position="222"/>
    </location>
</feature>
<organism evidence="4 5">
    <name type="scientific">Methylomonas methanica</name>
    <dbReference type="NCBI Taxonomy" id="421"/>
    <lineage>
        <taxon>Bacteria</taxon>
        <taxon>Pseudomonadati</taxon>
        <taxon>Pseudomonadota</taxon>
        <taxon>Gammaproteobacteria</taxon>
        <taxon>Methylococcales</taxon>
        <taxon>Methylococcaceae</taxon>
        <taxon>Methylomonas</taxon>
    </lineage>
</organism>
<dbReference type="Gene3D" id="2.40.50.140">
    <property type="entry name" value="Nucleic acid-binding proteins"/>
    <property type="match status" value="1"/>
</dbReference>
<dbReference type="InterPro" id="IPR011129">
    <property type="entry name" value="CSD"/>
</dbReference>
<dbReference type="OrthoDB" id="72963at2"/>
<dbReference type="PANTHER" id="PTHR12962">
    <property type="entry name" value="CALCIUM-REGULATED HEAT STABLE PROTEIN CRHSP-24-RELATED"/>
    <property type="match status" value="1"/>
</dbReference>
<dbReference type="GO" id="GO:0003730">
    <property type="term" value="F:mRNA 3'-UTR binding"/>
    <property type="evidence" value="ECO:0007669"/>
    <property type="project" value="TreeGrafter"/>
</dbReference>
<dbReference type="InterPro" id="IPR002059">
    <property type="entry name" value="CSP_DNA-bd"/>
</dbReference>
<keyword evidence="2" id="KW-0472">Membrane</keyword>
<dbReference type="Proteomes" id="UP000078090">
    <property type="component" value="Unassembled WGS sequence"/>
</dbReference>
<dbReference type="PANTHER" id="PTHR12962:SF1">
    <property type="entry name" value="COLD SHOCK DOMAIN-CONTAINING PROTEIN CG9705"/>
    <property type="match status" value="1"/>
</dbReference>
<evidence type="ECO:0000259" key="3">
    <source>
        <dbReference type="PROSITE" id="PS51857"/>
    </source>
</evidence>
<dbReference type="Pfam" id="PF00313">
    <property type="entry name" value="CSD"/>
    <property type="match status" value="1"/>
</dbReference>
<evidence type="ECO:0000256" key="1">
    <source>
        <dbReference type="ARBA" id="ARBA00022553"/>
    </source>
</evidence>
<feature type="transmembrane region" description="Helical" evidence="2">
    <location>
        <begin position="114"/>
        <end position="134"/>
    </location>
</feature>
<gene>
    <name evidence="4" type="ORF">A1332_20730</name>
</gene>
<sequence length="223" mass="25017">MKGKIGQWHDDKGFGFIFSDDGAEKVFFHISSLKTSSRRPQVGDSVVYESALDAKQRLQAKAVVIEGLAAQASPQRNLKPIQVSPPRKNALDYLLMLIVLGCLGKLGWDFYQTRLINEAMAPYAIALVVAFLVLNRQKKPKEKQFSCARCNTVANFDARTIQAWNNGFLKLYCNPCHQRWLRENPVQPVHRYAASRGSGCLVLLCVFSVLPVLAALAIYNWMT</sequence>
<dbReference type="SMART" id="SM00357">
    <property type="entry name" value="CSP"/>
    <property type="match status" value="1"/>
</dbReference>
<feature type="domain" description="CSD" evidence="3">
    <location>
        <begin position="1"/>
        <end position="65"/>
    </location>
</feature>
<evidence type="ECO:0000256" key="2">
    <source>
        <dbReference type="SAM" id="Phobius"/>
    </source>
</evidence>
<dbReference type="PROSITE" id="PS51857">
    <property type="entry name" value="CSD_2"/>
    <property type="match status" value="1"/>
</dbReference>
<feature type="transmembrane region" description="Helical" evidence="2">
    <location>
        <begin position="90"/>
        <end position="108"/>
    </location>
</feature>
<keyword evidence="2" id="KW-0812">Transmembrane</keyword>
<accession>A0A177LZ19</accession>
<dbReference type="EMBL" id="LUUG01000110">
    <property type="protein sequence ID" value="OAH98212.1"/>
    <property type="molecule type" value="Genomic_DNA"/>
</dbReference>
<evidence type="ECO:0000313" key="4">
    <source>
        <dbReference type="EMBL" id="OAH98212.1"/>
    </source>
</evidence>
<dbReference type="RefSeq" id="WP_064010291.1">
    <property type="nucleotide sequence ID" value="NZ_LUUG01000110.1"/>
</dbReference>
<proteinExistence type="predicted"/>
<dbReference type="GO" id="GO:0005829">
    <property type="term" value="C:cytosol"/>
    <property type="evidence" value="ECO:0007669"/>
    <property type="project" value="UniProtKB-ARBA"/>
</dbReference>
<name>A0A177LZ19_METMH</name>
<dbReference type="AlphaFoldDB" id="A0A177LZ19"/>
<comment type="caution">
    <text evidence="4">The sequence shown here is derived from an EMBL/GenBank/DDBJ whole genome shotgun (WGS) entry which is preliminary data.</text>
</comment>